<organism evidence="2 3">
    <name type="scientific">Colletotrichum gloeosporioides</name>
    <name type="common">Anthracnose fungus</name>
    <name type="synonym">Glomerella cingulata</name>
    <dbReference type="NCBI Taxonomy" id="474922"/>
    <lineage>
        <taxon>Eukaryota</taxon>
        <taxon>Fungi</taxon>
        <taxon>Dikarya</taxon>
        <taxon>Ascomycota</taxon>
        <taxon>Pezizomycotina</taxon>
        <taxon>Sordariomycetes</taxon>
        <taxon>Hypocreomycetidae</taxon>
        <taxon>Glomerellales</taxon>
        <taxon>Glomerellaceae</taxon>
        <taxon>Colletotrichum</taxon>
        <taxon>Colletotrichum gloeosporioides species complex</taxon>
    </lineage>
</organism>
<proteinExistence type="predicted"/>
<dbReference type="Proteomes" id="UP000613401">
    <property type="component" value="Unassembled WGS sequence"/>
</dbReference>
<gene>
    <name evidence="2" type="ORF">GCG54_00015728</name>
</gene>
<evidence type="ECO:0000313" key="3">
    <source>
        <dbReference type="Proteomes" id="UP000613401"/>
    </source>
</evidence>
<accession>A0A8H4FCR3</accession>
<comment type="caution">
    <text evidence="2">The sequence shown here is derived from an EMBL/GenBank/DDBJ whole genome shotgun (WGS) entry which is preliminary data.</text>
</comment>
<feature type="non-terminal residue" evidence="2">
    <location>
        <position position="1"/>
    </location>
</feature>
<evidence type="ECO:0000313" key="2">
    <source>
        <dbReference type="EMBL" id="KAF3797823.1"/>
    </source>
</evidence>
<reference evidence="2" key="1">
    <citation type="journal article" date="2020" name="Phytopathology">
        <title>Genome sequence and comparative analysis of Colletotrichum gloeosporioides isolated from Liriodendron leaves.</title>
        <authorList>
            <person name="Fu F.F."/>
            <person name="Hao Z."/>
            <person name="Wang P."/>
            <person name="Lu Y."/>
            <person name="Xue L.J."/>
            <person name="Wei G."/>
            <person name="Tian Y."/>
            <person name="Baishi H."/>
            <person name="Xu H."/>
            <person name="Shi J."/>
            <person name="Cheng T."/>
            <person name="Wang G."/>
            <person name="Yi Y."/>
            <person name="Chen J."/>
        </authorList>
    </citation>
    <scope>NUCLEOTIDE SEQUENCE</scope>
    <source>
        <strain evidence="2">Lc1</strain>
    </source>
</reference>
<sequence length="40" mass="4583">SSTPEKKPKKQLLHPKKAAGTQITQSQHREYNLNPLTRNN</sequence>
<protein>
    <submittedName>
        <fullName evidence="2">Uncharacterized protein</fullName>
    </submittedName>
</protein>
<name>A0A8H4FCR3_COLGL</name>
<feature type="region of interest" description="Disordered" evidence="1">
    <location>
        <begin position="1"/>
        <end position="40"/>
    </location>
</feature>
<reference evidence="2" key="2">
    <citation type="submission" date="2020-03" db="EMBL/GenBank/DDBJ databases">
        <authorList>
            <person name="Fu F.-F."/>
            <person name="Chen J."/>
        </authorList>
    </citation>
    <scope>NUCLEOTIDE SEQUENCE</scope>
    <source>
        <strain evidence="2">Lc1</strain>
    </source>
</reference>
<evidence type="ECO:0000256" key="1">
    <source>
        <dbReference type="SAM" id="MobiDB-lite"/>
    </source>
</evidence>
<dbReference type="AlphaFoldDB" id="A0A8H4FCR3"/>
<dbReference type="EMBL" id="WVTB01000107">
    <property type="protein sequence ID" value="KAF3797823.1"/>
    <property type="molecule type" value="Genomic_DNA"/>
</dbReference>
<keyword evidence="3" id="KW-1185">Reference proteome</keyword>
<feature type="compositionally biased region" description="Basic residues" evidence="1">
    <location>
        <begin position="7"/>
        <end position="17"/>
    </location>
</feature>